<keyword evidence="2" id="KW-1185">Reference proteome</keyword>
<gene>
    <name evidence="1" type="ORF">D9758_013104</name>
</gene>
<proteinExistence type="predicted"/>
<organism evidence="1 2">
    <name type="scientific">Tetrapyrgos nigripes</name>
    <dbReference type="NCBI Taxonomy" id="182062"/>
    <lineage>
        <taxon>Eukaryota</taxon>
        <taxon>Fungi</taxon>
        <taxon>Dikarya</taxon>
        <taxon>Basidiomycota</taxon>
        <taxon>Agaricomycotina</taxon>
        <taxon>Agaricomycetes</taxon>
        <taxon>Agaricomycetidae</taxon>
        <taxon>Agaricales</taxon>
        <taxon>Marasmiineae</taxon>
        <taxon>Marasmiaceae</taxon>
        <taxon>Tetrapyrgos</taxon>
    </lineage>
</organism>
<sequence length="329" mass="36657">MSLVLLGQQVGLTAQYQWVPWILIYFFPIQTVERCSETDTHMSIRTHMVTYTLFLSLSPDGLFPAIFRPPHAHALLAWEQDMHIPFRHTGHGDPTQDPTGCPVFKGSKATLPRLGGLIFAGSIVGSVNMRRALSSHVSYSSSKLPQLPGGLKLDAPGSNKRRQFNRAFAPTIPPSDYVSKKMHRINQIWYIGYRLDSSINHATRPPKMAVSSGSKLVLSLSLSTSGSEAPKLDQVDGLENVCMTPTNARVQRSRFEDRQGWTAELSGPRATFLTLTKIIDAQLRKFSMLLQVPLPAQESQSGAVSRPRTWHSRLRSRRIICAGRLHSPH</sequence>
<dbReference type="EMBL" id="JAACJM010000203">
    <property type="protein sequence ID" value="KAF5337932.1"/>
    <property type="molecule type" value="Genomic_DNA"/>
</dbReference>
<accession>A0A8H5FIL1</accession>
<protein>
    <submittedName>
        <fullName evidence="1">Uncharacterized protein</fullName>
    </submittedName>
</protein>
<name>A0A8H5FIL1_9AGAR</name>
<dbReference type="AlphaFoldDB" id="A0A8H5FIL1"/>
<evidence type="ECO:0000313" key="1">
    <source>
        <dbReference type="EMBL" id="KAF5337932.1"/>
    </source>
</evidence>
<dbReference type="Proteomes" id="UP000559256">
    <property type="component" value="Unassembled WGS sequence"/>
</dbReference>
<reference evidence="1 2" key="1">
    <citation type="journal article" date="2020" name="ISME J.">
        <title>Uncovering the hidden diversity of litter-decomposition mechanisms in mushroom-forming fungi.</title>
        <authorList>
            <person name="Floudas D."/>
            <person name="Bentzer J."/>
            <person name="Ahren D."/>
            <person name="Johansson T."/>
            <person name="Persson P."/>
            <person name="Tunlid A."/>
        </authorList>
    </citation>
    <scope>NUCLEOTIDE SEQUENCE [LARGE SCALE GENOMIC DNA]</scope>
    <source>
        <strain evidence="1 2">CBS 291.85</strain>
    </source>
</reference>
<comment type="caution">
    <text evidence="1">The sequence shown here is derived from an EMBL/GenBank/DDBJ whole genome shotgun (WGS) entry which is preliminary data.</text>
</comment>
<evidence type="ECO:0000313" key="2">
    <source>
        <dbReference type="Proteomes" id="UP000559256"/>
    </source>
</evidence>